<keyword evidence="2" id="KW-0812">Transmembrane</keyword>
<comment type="caution">
    <text evidence="3">The sequence shown here is derived from an EMBL/GenBank/DDBJ whole genome shotgun (WGS) entry which is preliminary data.</text>
</comment>
<name>A0A2A2KNH9_9BILA</name>
<dbReference type="PANTHER" id="PTHR11683">
    <property type="entry name" value="MYELIN PROTEOLIPID"/>
    <property type="match status" value="1"/>
</dbReference>
<reference evidence="3 4" key="1">
    <citation type="journal article" date="2017" name="Curr. Biol.">
        <title>Genome architecture and evolution of a unichromosomal asexual nematode.</title>
        <authorList>
            <person name="Fradin H."/>
            <person name="Zegar C."/>
            <person name="Gutwein M."/>
            <person name="Lucas J."/>
            <person name="Kovtun M."/>
            <person name="Corcoran D."/>
            <person name="Baugh L.R."/>
            <person name="Kiontke K."/>
            <person name="Gunsalus K."/>
            <person name="Fitch D.H."/>
            <person name="Piano F."/>
        </authorList>
    </citation>
    <scope>NUCLEOTIDE SEQUENCE [LARGE SCALE GENOMIC DNA]</scope>
    <source>
        <strain evidence="3">PF1309</strain>
    </source>
</reference>
<feature type="region of interest" description="Disordered" evidence="1">
    <location>
        <begin position="339"/>
        <end position="387"/>
    </location>
</feature>
<accession>A0A2A2KNH9</accession>
<dbReference type="InterPro" id="IPR001614">
    <property type="entry name" value="Myelin_PLP"/>
</dbReference>
<keyword evidence="2" id="KW-0472">Membrane</keyword>
<dbReference type="Proteomes" id="UP000218231">
    <property type="component" value="Unassembled WGS sequence"/>
</dbReference>
<keyword evidence="2" id="KW-1133">Transmembrane helix</keyword>
<organism evidence="3 4">
    <name type="scientific">Diploscapter pachys</name>
    <dbReference type="NCBI Taxonomy" id="2018661"/>
    <lineage>
        <taxon>Eukaryota</taxon>
        <taxon>Metazoa</taxon>
        <taxon>Ecdysozoa</taxon>
        <taxon>Nematoda</taxon>
        <taxon>Chromadorea</taxon>
        <taxon>Rhabditida</taxon>
        <taxon>Rhabditina</taxon>
        <taxon>Rhabditomorpha</taxon>
        <taxon>Rhabditoidea</taxon>
        <taxon>Rhabditidae</taxon>
        <taxon>Diploscapter</taxon>
    </lineage>
</organism>
<evidence type="ECO:0000256" key="1">
    <source>
        <dbReference type="SAM" id="MobiDB-lite"/>
    </source>
</evidence>
<evidence type="ECO:0000313" key="4">
    <source>
        <dbReference type="Proteomes" id="UP000218231"/>
    </source>
</evidence>
<dbReference type="AlphaFoldDB" id="A0A2A2KNH9"/>
<dbReference type="EMBL" id="LIAE01008113">
    <property type="protein sequence ID" value="PAV75438.1"/>
    <property type="molecule type" value="Genomic_DNA"/>
</dbReference>
<feature type="transmembrane region" description="Helical" evidence="2">
    <location>
        <begin position="166"/>
        <end position="195"/>
    </location>
</feature>
<dbReference type="GO" id="GO:0005886">
    <property type="term" value="C:plasma membrane"/>
    <property type="evidence" value="ECO:0007669"/>
    <property type="project" value="TreeGrafter"/>
</dbReference>
<feature type="transmembrane region" description="Helical" evidence="2">
    <location>
        <begin position="76"/>
        <end position="99"/>
    </location>
</feature>
<dbReference type="GO" id="GO:0031175">
    <property type="term" value="P:neuron projection development"/>
    <property type="evidence" value="ECO:0007669"/>
    <property type="project" value="TreeGrafter"/>
</dbReference>
<dbReference type="Pfam" id="PF01275">
    <property type="entry name" value="Myelin_PLP"/>
    <property type="match status" value="1"/>
</dbReference>
<evidence type="ECO:0000256" key="2">
    <source>
        <dbReference type="SAM" id="Phobius"/>
    </source>
</evidence>
<feature type="compositionally biased region" description="Polar residues" evidence="1">
    <location>
        <begin position="340"/>
        <end position="349"/>
    </location>
</feature>
<protein>
    <submittedName>
        <fullName evidence="3">Uncharacterized protein</fullName>
    </submittedName>
</protein>
<dbReference type="STRING" id="2018661.A0A2A2KNH9"/>
<evidence type="ECO:0000313" key="3">
    <source>
        <dbReference type="EMBL" id="PAV75440.1"/>
    </source>
</evidence>
<feature type="transmembrane region" description="Helical" evidence="2">
    <location>
        <begin position="248"/>
        <end position="269"/>
    </location>
</feature>
<dbReference type="PANTHER" id="PTHR11683:SF12">
    <property type="entry name" value="M6, ISOFORM F"/>
    <property type="match status" value="1"/>
</dbReference>
<proteinExistence type="predicted"/>
<keyword evidence="4" id="KW-1185">Reference proteome</keyword>
<feature type="transmembrane region" description="Helical" evidence="2">
    <location>
        <begin position="119"/>
        <end position="145"/>
    </location>
</feature>
<dbReference type="OrthoDB" id="9993736at2759"/>
<dbReference type="EMBL" id="LIAE01008113">
    <property type="protein sequence ID" value="PAV75440.1"/>
    <property type="molecule type" value="Genomic_DNA"/>
</dbReference>
<gene>
    <name evidence="3" type="ORF">WR25_05676</name>
</gene>
<sequence length="387" mass="43288">MNFLIIKLSDLTFFCLFFKKLSKIKEDSRFGPPSRPRRASYRAAKRPVDLYEGSIPIKGNLDEGCLGRVPYASLMAFLMCCLGVILFCIMMTWAFNATAEQTRRVLEITDWPWLDKVQISFVIVTVIMIIFALFFLLLGFAATGATRETMFKNPQSRTGGKCATGAAMIFCVLILIGWLIIISLISMFCISYQIFDDLCGQLTSFTDADCIDLRVFRPLVDTFSYASLNVCGGDAQQFCALSTTAKSWYIVGWVGSGFVILGIALFLAINAANYAHINNACRYVELKEIALESHLPSPPTFAPPSPTHVSGFPDSTASTTLEHYDSRYDSRRKDYRNGIDSASQSQWTKISPPFGEMPSSTSRRAERMSDSVSEYAYGRKPRNGWKH</sequence>